<comment type="caution">
    <text evidence="1">The sequence shown here is derived from an EMBL/GenBank/DDBJ whole genome shotgun (WGS) entry which is preliminary data.</text>
</comment>
<accession>A0ACC8XH97</accession>
<proteinExistence type="predicted"/>
<gene>
    <name evidence="1" type="ORF">AN396_00065</name>
</gene>
<keyword evidence="2" id="KW-1185">Reference proteome</keyword>
<protein>
    <submittedName>
        <fullName evidence="1">Sugar ABC transporter permease</fullName>
    </submittedName>
</protein>
<evidence type="ECO:0000313" key="1">
    <source>
        <dbReference type="EMBL" id="ONI42990.1"/>
    </source>
</evidence>
<evidence type="ECO:0000313" key="2">
    <source>
        <dbReference type="Proteomes" id="UP000188605"/>
    </source>
</evidence>
<name>A0ACC8XH97_9FIRM</name>
<dbReference type="EMBL" id="LJDB01000001">
    <property type="protein sequence ID" value="ONI42990.1"/>
    <property type="molecule type" value="Genomic_DNA"/>
</dbReference>
<reference evidence="1" key="1">
    <citation type="submission" date="2016-08" db="EMBL/GenBank/DDBJ databases">
        <authorList>
            <person name="Ngugi D.K."/>
            <person name="Miyake S."/>
            <person name="Stingl U."/>
        </authorList>
    </citation>
    <scope>NUCLEOTIDE SEQUENCE</scope>
    <source>
        <strain evidence="1">SCG-B11WGA-EpuloA1</strain>
    </source>
</reference>
<dbReference type="Proteomes" id="UP000188605">
    <property type="component" value="Unassembled WGS sequence"/>
</dbReference>
<sequence>MTKSKHFLEKYGILLAFIILFAIMAFMRPRTFLTVNNQLNIIRQVSINGIMAIGMTFVIITGGIDLSVGSMLAYASIVACSFAHPGEYPLYIPILVALGIGAVLGCVNGTIVAKGKVAPFIATLGMMTVARGLTQLFNGGRPINNLSDEFNFIGGGSLAGIPLPVIIFGCIILFGWFLLHHTRFGRYVYAIGGNETTAKVSGINVNKIYIQVYTLMGLLSALSGIVLSARVETATVIAGTGYELDAIAAVIIGGTSASGGKGTIFGTIIGVLIMGVLSNGLDLIGVSSYYQQIIKGIIIVGAVLLDKKK</sequence>
<organism evidence="1 2">
    <name type="scientific">Candidatus Epulonipiscium fishelsonii</name>
    <dbReference type="NCBI Taxonomy" id="77094"/>
    <lineage>
        <taxon>Bacteria</taxon>
        <taxon>Bacillati</taxon>
        <taxon>Bacillota</taxon>
        <taxon>Clostridia</taxon>
        <taxon>Lachnospirales</taxon>
        <taxon>Lachnospiraceae</taxon>
        <taxon>Candidatus Epulonipiscium</taxon>
    </lineage>
</organism>